<accession>A0ABQ4XLD9</accession>
<dbReference type="PANTHER" id="PTHR46238">
    <property type="entry name" value="REVERSE TRANSCRIPTASE DOMAIN-CONTAINING PROTEIN"/>
    <property type="match status" value="1"/>
</dbReference>
<proteinExistence type="predicted"/>
<dbReference type="Gene3D" id="3.60.10.10">
    <property type="entry name" value="Endonuclease/exonuclease/phosphatase"/>
    <property type="match status" value="2"/>
</dbReference>
<dbReference type="InterPro" id="IPR005135">
    <property type="entry name" value="Endo/exonuclease/phosphatase"/>
</dbReference>
<gene>
    <name evidence="3" type="ORF">Tco_0680332</name>
</gene>
<dbReference type="PANTHER" id="PTHR46238:SF8">
    <property type="entry name" value="ENDONUCLEASE_EXONUCLEASE_PHOSPHATASE DOMAIN-CONTAINING PROTEIN"/>
    <property type="match status" value="1"/>
</dbReference>
<reference evidence="3" key="1">
    <citation type="journal article" date="2022" name="Int. J. Mol. Sci.">
        <title>Draft Genome of Tanacetum Coccineum: Genomic Comparison of Closely Related Tanacetum-Family Plants.</title>
        <authorList>
            <person name="Yamashiro T."/>
            <person name="Shiraishi A."/>
            <person name="Nakayama K."/>
            <person name="Satake H."/>
        </authorList>
    </citation>
    <scope>NUCLEOTIDE SEQUENCE</scope>
</reference>
<dbReference type="SUPFAM" id="SSF56219">
    <property type="entry name" value="DNase I-like"/>
    <property type="match status" value="1"/>
</dbReference>
<dbReference type="EMBL" id="BQNB010009602">
    <property type="protein sequence ID" value="GJS65768.1"/>
    <property type="molecule type" value="Genomic_DNA"/>
</dbReference>
<dbReference type="Pfam" id="PF03372">
    <property type="entry name" value="Exo_endo_phos"/>
    <property type="match status" value="1"/>
</dbReference>
<organism evidence="3 4">
    <name type="scientific">Tanacetum coccineum</name>
    <dbReference type="NCBI Taxonomy" id="301880"/>
    <lineage>
        <taxon>Eukaryota</taxon>
        <taxon>Viridiplantae</taxon>
        <taxon>Streptophyta</taxon>
        <taxon>Embryophyta</taxon>
        <taxon>Tracheophyta</taxon>
        <taxon>Spermatophyta</taxon>
        <taxon>Magnoliopsida</taxon>
        <taxon>eudicotyledons</taxon>
        <taxon>Gunneridae</taxon>
        <taxon>Pentapetalae</taxon>
        <taxon>asterids</taxon>
        <taxon>campanulids</taxon>
        <taxon>Asterales</taxon>
        <taxon>Asteraceae</taxon>
        <taxon>Asteroideae</taxon>
        <taxon>Anthemideae</taxon>
        <taxon>Anthemidinae</taxon>
        <taxon>Tanacetum</taxon>
    </lineage>
</organism>
<feature type="region of interest" description="Disordered" evidence="1">
    <location>
        <begin position="1"/>
        <end position="21"/>
    </location>
</feature>
<name>A0ABQ4XLD9_9ASTR</name>
<evidence type="ECO:0000256" key="1">
    <source>
        <dbReference type="SAM" id="MobiDB-lite"/>
    </source>
</evidence>
<feature type="domain" description="Endonuclease/exonuclease/phosphatase" evidence="2">
    <location>
        <begin position="57"/>
        <end position="192"/>
    </location>
</feature>
<comment type="caution">
    <text evidence="3">The sequence shown here is derived from an EMBL/GenBank/DDBJ whole genome shotgun (WGS) entry which is preliminary data.</text>
</comment>
<reference evidence="3" key="2">
    <citation type="submission" date="2022-01" db="EMBL/GenBank/DDBJ databases">
        <authorList>
            <person name="Yamashiro T."/>
            <person name="Shiraishi A."/>
            <person name="Satake H."/>
            <person name="Nakayama K."/>
        </authorList>
    </citation>
    <scope>NUCLEOTIDE SEQUENCE</scope>
</reference>
<dbReference type="Proteomes" id="UP001151760">
    <property type="component" value="Unassembled WGS sequence"/>
</dbReference>
<sequence>MNITQLGRPPPEQSRAATRSDDVRRPLCSWRHFSATSTRFGPPPLVSGVSFHLAEPDLRKRLELADALERHRVDIACFQETKWKGSSNIEGNGYKLWYSGSLTARNGVGVILKACLKDKVVHVIWCSDRIITLTLVIDGETVNVIRVYAPQVGLRGDLNGHIRVATEGYAGVHGGFGYGVRNEEGRAILDFAIVHDLVVVNSHFKKRDHHLVTFQSEGRCIQIDYLMVRKGDLKACKDYRVFPREACSSQQNLLALDILGDATEAFRSKVAEGVSTRVEALVACDADSMWNALASIIKDAAKDALGVSIGTSKTHTARRESWWLCEEEGHGEGVGPSRQPHPECYYSRISQAEVRTALRKIGRNKAVGPDQIPIEAWRSLGDEGIFWLTSIFNKIFTSVKIPEEWRLSEERVIERRLRRETSVSENQFGFMPGRSSVEVIHLIRSLIEKYMERQRDLHMAYLDLEKAYDSIPRELIWKTLVEKGSSRRYIKNLRKISYNEEVDVCIKDKILQPKESFRYLRSMLHKSGRIDEDLKGKFYRVIIRPAMLYELECWPITKALANRVEVAELRMLRWTCGKTLLDMIPNGVYRAQLKAETIINKMREGRLRWFRHVRRRPQSSSVRRVEALVVDGLRRRGRPKLRWEDRVKYKMKELLLFEDMTSDRKE</sequence>
<evidence type="ECO:0000313" key="3">
    <source>
        <dbReference type="EMBL" id="GJS65768.1"/>
    </source>
</evidence>
<dbReference type="InterPro" id="IPR036691">
    <property type="entry name" value="Endo/exonu/phosph_ase_sf"/>
</dbReference>
<evidence type="ECO:0000259" key="2">
    <source>
        <dbReference type="Pfam" id="PF03372"/>
    </source>
</evidence>
<keyword evidence="4" id="KW-1185">Reference proteome</keyword>
<protein>
    <submittedName>
        <fullName evidence="3">Retrovirus-related pol polyprotein LINE-1</fullName>
    </submittedName>
</protein>
<evidence type="ECO:0000313" key="4">
    <source>
        <dbReference type="Proteomes" id="UP001151760"/>
    </source>
</evidence>